<sequence>MCVSMRWHFVSTQGYGTPTFVVFATAEAKSPLLLVSWQLAGNPADGSAPRSNSIIYACAWHKNI</sequence>
<protein>
    <submittedName>
        <fullName evidence="1">Uncharacterized protein</fullName>
    </submittedName>
</protein>
<proteinExistence type="predicted"/>
<keyword evidence="2" id="KW-1185">Reference proteome</keyword>
<name>A0A0C3G1R7_PILCF</name>
<reference evidence="2" key="2">
    <citation type="submission" date="2015-01" db="EMBL/GenBank/DDBJ databases">
        <title>Evolutionary Origins and Diversification of the Mycorrhizal Mutualists.</title>
        <authorList>
            <consortium name="DOE Joint Genome Institute"/>
            <consortium name="Mycorrhizal Genomics Consortium"/>
            <person name="Kohler A."/>
            <person name="Kuo A."/>
            <person name="Nagy L.G."/>
            <person name="Floudas D."/>
            <person name="Copeland A."/>
            <person name="Barry K.W."/>
            <person name="Cichocki N."/>
            <person name="Veneault-Fourrey C."/>
            <person name="LaButti K."/>
            <person name="Lindquist E.A."/>
            <person name="Lipzen A."/>
            <person name="Lundell T."/>
            <person name="Morin E."/>
            <person name="Murat C."/>
            <person name="Riley R."/>
            <person name="Ohm R."/>
            <person name="Sun H."/>
            <person name="Tunlid A."/>
            <person name="Henrissat B."/>
            <person name="Grigoriev I.V."/>
            <person name="Hibbett D.S."/>
            <person name="Martin F."/>
        </authorList>
    </citation>
    <scope>NUCLEOTIDE SEQUENCE [LARGE SCALE GENOMIC DNA]</scope>
    <source>
        <strain evidence="2">F 1598</strain>
    </source>
</reference>
<dbReference type="InParanoid" id="A0A0C3G1R7"/>
<dbReference type="Proteomes" id="UP000054166">
    <property type="component" value="Unassembled WGS sequence"/>
</dbReference>
<accession>A0A0C3G1R7</accession>
<dbReference type="HOGENOM" id="CLU_2868447_0_0_1"/>
<evidence type="ECO:0000313" key="1">
    <source>
        <dbReference type="EMBL" id="KIM90235.1"/>
    </source>
</evidence>
<gene>
    <name evidence="1" type="ORF">PILCRDRAFT_175997</name>
</gene>
<dbReference type="AlphaFoldDB" id="A0A0C3G1R7"/>
<dbReference type="EMBL" id="KN832973">
    <property type="protein sequence ID" value="KIM90235.1"/>
    <property type="molecule type" value="Genomic_DNA"/>
</dbReference>
<reference evidence="1 2" key="1">
    <citation type="submission" date="2014-04" db="EMBL/GenBank/DDBJ databases">
        <authorList>
            <consortium name="DOE Joint Genome Institute"/>
            <person name="Kuo A."/>
            <person name="Tarkka M."/>
            <person name="Buscot F."/>
            <person name="Kohler A."/>
            <person name="Nagy L.G."/>
            <person name="Floudas D."/>
            <person name="Copeland A."/>
            <person name="Barry K.W."/>
            <person name="Cichocki N."/>
            <person name="Veneault-Fourrey C."/>
            <person name="LaButti K."/>
            <person name="Lindquist E.A."/>
            <person name="Lipzen A."/>
            <person name="Lundell T."/>
            <person name="Morin E."/>
            <person name="Murat C."/>
            <person name="Sun H."/>
            <person name="Tunlid A."/>
            <person name="Henrissat B."/>
            <person name="Grigoriev I.V."/>
            <person name="Hibbett D.S."/>
            <person name="Martin F."/>
            <person name="Nordberg H.P."/>
            <person name="Cantor M.N."/>
            <person name="Hua S.X."/>
        </authorList>
    </citation>
    <scope>NUCLEOTIDE SEQUENCE [LARGE SCALE GENOMIC DNA]</scope>
    <source>
        <strain evidence="1 2">F 1598</strain>
    </source>
</reference>
<evidence type="ECO:0000313" key="2">
    <source>
        <dbReference type="Proteomes" id="UP000054166"/>
    </source>
</evidence>
<organism evidence="1 2">
    <name type="scientific">Piloderma croceum (strain F 1598)</name>
    <dbReference type="NCBI Taxonomy" id="765440"/>
    <lineage>
        <taxon>Eukaryota</taxon>
        <taxon>Fungi</taxon>
        <taxon>Dikarya</taxon>
        <taxon>Basidiomycota</taxon>
        <taxon>Agaricomycotina</taxon>
        <taxon>Agaricomycetes</taxon>
        <taxon>Agaricomycetidae</taxon>
        <taxon>Atheliales</taxon>
        <taxon>Atheliaceae</taxon>
        <taxon>Piloderma</taxon>
    </lineage>
</organism>